<dbReference type="Proteomes" id="UP000284779">
    <property type="component" value="Unassembled WGS sequence"/>
</dbReference>
<evidence type="ECO:0000256" key="4">
    <source>
        <dbReference type="ARBA" id="ARBA00022989"/>
    </source>
</evidence>
<dbReference type="GO" id="GO:0000271">
    <property type="term" value="P:polysaccharide biosynthetic process"/>
    <property type="evidence" value="ECO:0007669"/>
    <property type="project" value="InterPro"/>
</dbReference>
<dbReference type="EMBL" id="QRHR01000011">
    <property type="protein sequence ID" value="RHF87787.1"/>
    <property type="molecule type" value="Genomic_DNA"/>
</dbReference>
<keyword evidence="5 6" id="KW-0472">Membrane</keyword>
<evidence type="ECO:0000256" key="6">
    <source>
        <dbReference type="SAM" id="Phobius"/>
    </source>
</evidence>
<dbReference type="Pfam" id="PF04138">
    <property type="entry name" value="GtrA_DPMS_TM"/>
    <property type="match status" value="1"/>
</dbReference>
<dbReference type="PANTHER" id="PTHR38459:SF5">
    <property type="entry name" value="CELL WALL TEICHOIC ACID GLYCOSYLATION PROTEIN GTCA"/>
    <property type="match status" value="1"/>
</dbReference>
<comment type="similarity">
    <text evidence="2">Belongs to the GtrA family.</text>
</comment>
<feature type="transmembrane region" description="Helical" evidence="6">
    <location>
        <begin position="60"/>
        <end position="78"/>
    </location>
</feature>
<feature type="transmembrane region" description="Helical" evidence="6">
    <location>
        <begin position="33"/>
        <end position="54"/>
    </location>
</feature>
<feature type="domain" description="GtrA/DPMS transmembrane" evidence="7">
    <location>
        <begin position="36"/>
        <end position="155"/>
    </location>
</feature>
<dbReference type="PANTHER" id="PTHR38459">
    <property type="entry name" value="PROPHAGE BACTOPRENOL-LINKED GLUCOSE TRANSLOCASE HOMOLOG"/>
    <property type="match status" value="1"/>
</dbReference>
<proteinExistence type="inferred from homology"/>
<evidence type="ECO:0000313" key="10">
    <source>
        <dbReference type="Proteomes" id="UP000284779"/>
    </source>
</evidence>
<reference evidence="10 11" key="1">
    <citation type="submission" date="2018-08" db="EMBL/GenBank/DDBJ databases">
        <title>A genome reference for cultivated species of the human gut microbiota.</title>
        <authorList>
            <person name="Zou Y."/>
            <person name="Xue W."/>
            <person name="Luo G."/>
        </authorList>
    </citation>
    <scope>NUCLEOTIDE SEQUENCE [LARGE SCALE GENOMIC DNA]</scope>
    <source>
        <strain evidence="9 11">AM23-22</strain>
        <strain evidence="8 10">AM44-11BH</strain>
    </source>
</reference>
<evidence type="ECO:0000313" key="9">
    <source>
        <dbReference type="EMBL" id="RHF87787.1"/>
    </source>
</evidence>
<evidence type="ECO:0000256" key="2">
    <source>
        <dbReference type="ARBA" id="ARBA00009399"/>
    </source>
</evidence>
<evidence type="ECO:0000256" key="5">
    <source>
        <dbReference type="ARBA" id="ARBA00023136"/>
    </source>
</evidence>
<keyword evidence="4 6" id="KW-1133">Transmembrane helix</keyword>
<comment type="subcellular location">
    <subcellularLocation>
        <location evidence="1">Membrane</location>
        <topology evidence="1">Multi-pass membrane protein</topology>
    </subcellularLocation>
</comment>
<dbReference type="Proteomes" id="UP000286186">
    <property type="component" value="Unassembled WGS sequence"/>
</dbReference>
<evidence type="ECO:0000256" key="3">
    <source>
        <dbReference type="ARBA" id="ARBA00022692"/>
    </source>
</evidence>
<name>A0A413R8T4_9FIRM</name>
<feature type="transmembrane region" description="Helical" evidence="6">
    <location>
        <begin position="107"/>
        <end position="124"/>
    </location>
</feature>
<dbReference type="GO" id="GO:0005886">
    <property type="term" value="C:plasma membrane"/>
    <property type="evidence" value="ECO:0007669"/>
    <property type="project" value="TreeGrafter"/>
</dbReference>
<dbReference type="InterPro" id="IPR007267">
    <property type="entry name" value="GtrA_DPMS_TM"/>
</dbReference>
<sequence length="166" mass="19015">MKDSIIKFRSFLLAHIKNPSLQTLIKGLISYEMLTYVFFGIGTAIVDYLVFTFFNAGKVSALIANIISTFCAIIFSYVTNKRWVFKSKTSGFMEVLHEFLRFARARIATLIMSEVIIFASVAIYGNNQKINQISKLISMVLTVILNYIISKLFIFNDRKELINENK</sequence>
<dbReference type="InterPro" id="IPR051401">
    <property type="entry name" value="GtrA_CellWall_Glycosyl"/>
</dbReference>
<gene>
    <name evidence="9" type="ORF">DW652_10190</name>
    <name evidence="8" type="ORF">DW944_06145</name>
</gene>
<dbReference type="EMBL" id="QSFD01000005">
    <property type="protein sequence ID" value="RHA18650.1"/>
    <property type="molecule type" value="Genomic_DNA"/>
</dbReference>
<evidence type="ECO:0000259" key="7">
    <source>
        <dbReference type="Pfam" id="PF04138"/>
    </source>
</evidence>
<accession>A0A413R8T4</accession>
<evidence type="ECO:0000256" key="1">
    <source>
        <dbReference type="ARBA" id="ARBA00004141"/>
    </source>
</evidence>
<evidence type="ECO:0000313" key="8">
    <source>
        <dbReference type="EMBL" id="RHA18650.1"/>
    </source>
</evidence>
<dbReference type="RefSeq" id="WP_117901194.1">
    <property type="nucleotide sequence ID" value="NZ_CATWJF010000013.1"/>
</dbReference>
<keyword evidence="3 6" id="KW-0812">Transmembrane</keyword>
<protein>
    <submittedName>
        <fullName evidence="8">GtrA family protein</fullName>
    </submittedName>
</protein>
<keyword evidence="10" id="KW-1185">Reference proteome</keyword>
<comment type="caution">
    <text evidence="8">The sequence shown here is derived from an EMBL/GenBank/DDBJ whole genome shotgun (WGS) entry which is preliminary data.</text>
</comment>
<feature type="transmembrane region" description="Helical" evidence="6">
    <location>
        <begin position="136"/>
        <end position="156"/>
    </location>
</feature>
<evidence type="ECO:0000313" key="11">
    <source>
        <dbReference type="Proteomes" id="UP000286186"/>
    </source>
</evidence>
<organism evidence="8 10">
    <name type="scientific">Eubacterium ventriosum</name>
    <dbReference type="NCBI Taxonomy" id="39496"/>
    <lineage>
        <taxon>Bacteria</taxon>
        <taxon>Bacillati</taxon>
        <taxon>Bacillota</taxon>
        <taxon>Clostridia</taxon>
        <taxon>Eubacteriales</taxon>
        <taxon>Eubacteriaceae</taxon>
        <taxon>Eubacterium</taxon>
    </lineage>
</organism>
<dbReference type="AlphaFoldDB" id="A0A413R8T4"/>